<evidence type="ECO:0008006" key="4">
    <source>
        <dbReference type="Google" id="ProtNLM"/>
    </source>
</evidence>
<proteinExistence type="predicted"/>
<dbReference type="Proteomes" id="UP000242715">
    <property type="component" value="Unassembled WGS sequence"/>
</dbReference>
<keyword evidence="1" id="KW-0812">Transmembrane</keyword>
<keyword evidence="1" id="KW-1133">Transmembrane helix</keyword>
<dbReference type="OrthoDB" id="674678at2759"/>
<evidence type="ECO:0000256" key="1">
    <source>
        <dbReference type="SAM" id="Phobius"/>
    </source>
</evidence>
<dbReference type="InterPro" id="IPR055301">
    <property type="entry name" value="Lea14-like_2"/>
</dbReference>
<dbReference type="PANTHER" id="PTHR31852">
    <property type="entry name" value="LATE EMBRYOGENESIS ABUNDANT (LEA) HYDROXYPROLINE-RICH GLYCOPROTEIN FAMILY"/>
    <property type="match status" value="1"/>
</dbReference>
<protein>
    <recommendedName>
        <fullName evidence="4">Late embryogenesis abundant protein LEA-2 subgroup domain-containing protein</fullName>
    </recommendedName>
</protein>
<sequence>MAKKNLKVCLGVSAIFFIIVSIITIALIFTVFKPTDPNIVVHIAPYNFLSPDIAPNITLPLVVTMGNPNFGSFKFNNGFSYILYRETIVGIVPIGSHLVPPRSALNVSTHANFMVGKLIENPNFLIQDLPGMKFTLVSKAELPGKVIILKLIKVKSMVTNLCEISVNMTSNHVESNCQSKLKMFT</sequence>
<accession>A0A2Z6M597</accession>
<reference evidence="3" key="1">
    <citation type="journal article" date="2017" name="Front. Plant Sci.">
        <title>Climate Clever Clovers: New Paradigm to Reduce the Environmental Footprint of Ruminants by Breeding Low Methanogenic Forages Utilizing Haplotype Variation.</title>
        <authorList>
            <person name="Kaur P."/>
            <person name="Appels R."/>
            <person name="Bayer P.E."/>
            <person name="Keeble-Gagnere G."/>
            <person name="Wang J."/>
            <person name="Hirakawa H."/>
            <person name="Shirasawa K."/>
            <person name="Vercoe P."/>
            <person name="Stefanova K."/>
            <person name="Durmic Z."/>
            <person name="Nichols P."/>
            <person name="Revell C."/>
            <person name="Isobe S.N."/>
            <person name="Edwards D."/>
            <person name="Erskine W."/>
        </authorList>
    </citation>
    <scope>NUCLEOTIDE SEQUENCE [LARGE SCALE GENOMIC DNA]</scope>
    <source>
        <strain evidence="3">cv. Daliak</strain>
    </source>
</reference>
<name>A0A2Z6M597_TRISU</name>
<organism evidence="2 3">
    <name type="scientific">Trifolium subterraneum</name>
    <name type="common">Subterranean clover</name>
    <dbReference type="NCBI Taxonomy" id="3900"/>
    <lineage>
        <taxon>Eukaryota</taxon>
        <taxon>Viridiplantae</taxon>
        <taxon>Streptophyta</taxon>
        <taxon>Embryophyta</taxon>
        <taxon>Tracheophyta</taxon>
        <taxon>Spermatophyta</taxon>
        <taxon>Magnoliopsida</taxon>
        <taxon>eudicotyledons</taxon>
        <taxon>Gunneridae</taxon>
        <taxon>Pentapetalae</taxon>
        <taxon>rosids</taxon>
        <taxon>fabids</taxon>
        <taxon>Fabales</taxon>
        <taxon>Fabaceae</taxon>
        <taxon>Papilionoideae</taxon>
        <taxon>50 kb inversion clade</taxon>
        <taxon>NPAAA clade</taxon>
        <taxon>Hologalegina</taxon>
        <taxon>IRL clade</taxon>
        <taxon>Trifolieae</taxon>
        <taxon>Trifolium</taxon>
    </lineage>
</organism>
<dbReference type="AlphaFoldDB" id="A0A2Z6M597"/>
<dbReference type="EMBL" id="DF973166">
    <property type="protein sequence ID" value="GAU17094.1"/>
    <property type="molecule type" value="Genomic_DNA"/>
</dbReference>
<evidence type="ECO:0000313" key="2">
    <source>
        <dbReference type="EMBL" id="GAU17094.1"/>
    </source>
</evidence>
<evidence type="ECO:0000313" key="3">
    <source>
        <dbReference type="Proteomes" id="UP000242715"/>
    </source>
</evidence>
<keyword evidence="1" id="KW-0472">Membrane</keyword>
<feature type="transmembrane region" description="Helical" evidence="1">
    <location>
        <begin position="12"/>
        <end position="32"/>
    </location>
</feature>
<keyword evidence="3" id="KW-1185">Reference proteome</keyword>
<gene>
    <name evidence="2" type="ORF">TSUD_105930</name>
</gene>